<dbReference type="Proteomes" id="UP000577362">
    <property type="component" value="Unassembled WGS sequence"/>
</dbReference>
<dbReference type="AlphaFoldDB" id="A0A840BTF7"/>
<keyword evidence="3" id="KW-1185">Reference proteome</keyword>
<dbReference type="EMBL" id="JACIEN010000001">
    <property type="protein sequence ID" value="MBB4016134.1"/>
    <property type="molecule type" value="Genomic_DNA"/>
</dbReference>
<gene>
    <name evidence="2" type="ORF">GGR16_001140</name>
</gene>
<accession>A0A840BTF7</accession>
<reference evidence="2 3" key="1">
    <citation type="submission" date="2020-08" db="EMBL/GenBank/DDBJ databases">
        <title>Genomic Encyclopedia of Type Strains, Phase IV (KMG-IV): sequencing the most valuable type-strain genomes for metagenomic binning, comparative biology and taxonomic classification.</title>
        <authorList>
            <person name="Goeker M."/>
        </authorList>
    </citation>
    <scope>NUCLEOTIDE SEQUENCE [LARGE SCALE GENOMIC DNA]</scope>
    <source>
        <strain evidence="2 3">DSM 103737</strain>
    </source>
</reference>
<name>A0A840BTF7_9HYPH</name>
<feature type="compositionally biased region" description="Low complexity" evidence="1">
    <location>
        <begin position="1"/>
        <end position="18"/>
    </location>
</feature>
<protein>
    <submittedName>
        <fullName evidence="2">Uncharacterized protein</fullName>
    </submittedName>
</protein>
<dbReference type="RefSeq" id="WP_019403675.1">
    <property type="nucleotide sequence ID" value="NZ_JACIEN010000001.1"/>
</dbReference>
<organism evidence="2 3">
    <name type="scientific">Chelatococcus caeni</name>
    <dbReference type="NCBI Taxonomy" id="1348468"/>
    <lineage>
        <taxon>Bacteria</taxon>
        <taxon>Pseudomonadati</taxon>
        <taxon>Pseudomonadota</taxon>
        <taxon>Alphaproteobacteria</taxon>
        <taxon>Hyphomicrobiales</taxon>
        <taxon>Chelatococcaceae</taxon>
        <taxon>Chelatococcus</taxon>
    </lineage>
</organism>
<evidence type="ECO:0000256" key="1">
    <source>
        <dbReference type="SAM" id="MobiDB-lite"/>
    </source>
</evidence>
<feature type="region of interest" description="Disordered" evidence="1">
    <location>
        <begin position="1"/>
        <end position="72"/>
    </location>
</feature>
<evidence type="ECO:0000313" key="3">
    <source>
        <dbReference type="Proteomes" id="UP000577362"/>
    </source>
</evidence>
<evidence type="ECO:0000313" key="2">
    <source>
        <dbReference type="EMBL" id="MBB4016134.1"/>
    </source>
</evidence>
<feature type="compositionally biased region" description="Basic and acidic residues" evidence="1">
    <location>
        <begin position="23"/>
        <end position="47"/>
    </location>
</feature>
<comment type="caution">
    <text evidence="2">The sequence shown here is derived from an EMBL/GenBank/DDBJ whole genome shotgun (WGS) entry which is preliminary data.</text>
</comment>
<proteinExistence type="predicted"/>
<sequence length="72" mass="7878">MRSPSKAKTPTAKTPSTKMPTRKPPEKPASEEAERRRRLEEQLEEGLKGTFPASDPVSVTEPAPTRPGNNGH</sequence>